<feature type="domain" description="Glycosyltransferase 2-like" evidence="1">
    <location>
        <begin position="10"/>
        <end position="135"/>
    </location>
</feature>
<sequence length="294" mass="34000">MNRVEGPLVSIVAVCFNHEQFLIETLNSIRSQSYSNVQLIIADDCSKDNSVDVINRWIRKHSVNCELLVHDVNQGVCATLNEAFNLVRGQYYQMIACDDVMLPDKIEKQVSILEKHKELSVIHSSAHRINEDGEVLDYNFILGENLEGMQNSQLLLEGMINSSKIIAPTILYRTKHLPSKPLYDESYLYEDLYLNLRLLIEGRKFYFIDEPLAKYRVSSTSLIRNTELKSRLMSDRMNILRELLLGIDSRIDYELFTYFNSHIGLKQACLDFISGRIGLQQFGMKLRSRLLKKK</sequence>
<dbReference type="PANTHER" id="PTHR22916:SF3">
    <property type="entry name" value="UDP-GLCNAC:BETAGAL BETA-1,3-N-ACETYLGLUCOSAMINYLTRANSFERASE-LIKE PROTEIN 1"/>
    <property type="match status" value="1"/>
</dbReference>
<comment type="caution">
    <text evidence="2">The sequence shown here is derived from an EMBL/GenBank/DDBJ whole genome shotgun (WGS) entry which is preliminary data.</text>
</comment>
<dbReference type="InterPro" id="IPR029044">
    <property type="entry name" value="Nucleotide-diphossugar_trans"/>
</dbReference>
<evidence type="ECO:0000259" key="1">
    <source>
        <dbReference type="Pfam" id="PF00535"/>
    </source>
</evidence>
<dbReference type="PANTHER" id="PTHR22916">
    <property type="entry name" value="GLYCOSYLTRANSFERASE"/>
    <property type="match status" value="1"/>
</dbReference>
<accession>A0ABQ3I9Y3</accession>
<dbReference type="Gene3D" id="3.90.550.10">
    <property type="entry name" value="Spore Coat Polysaccharide Biosynthesis Protein SpsA, Chain A"/>
    <property type="match status" value="1"/>
</dbReference>
<reference evidence="3" key="1">
    <citation type="journal article" date="2019" name="Int. J. Syst. Evol. Microbiol.">
        <title>The Global Catalogue of Microorganisms (GCM) 10K type strain sequencing project: providing services to taxonomists for standard genome sequencing and annotation.</title>
        <authorList>
            <consortium name="The Broad Institute Genomics Platform"/>
            <consortium name="The Broad Institute Genome Sequencing Center for Infectious Disease"/>
            <person name="Wu L."/>
            <person name="Ma J."/>
        </authorList>
    </citation>
    <scope>NUCLEOTIDE SEQUENCE [LARGE SCALE GENOMIC DNA]</scope>
    <source>
        <strain evidence="3">CGMCC 1.15111</strain>
    </source>
</reference>
<name>A0ABQ3I9Y3_9BACT</name>
<dbReference type="RefSeq" id="WP_189630640.1">
    <property type="nucleotide sequence ID" value="NZ_BNAG01000003.1"/>
</dbReference>
<dbReference type="SUPFAM" id="SSF53448">
    <property type="entry name" value="Nucleotide-diphospho-sugar transferases"/>
    <property type="match status" value="1"/>
</dbReference>
<dbReference type="EMBL" id="BNAG01000003">
    <property type="protein sequence ID" value="GHE68593.1"/>
    <property type="molecule type" value="Genomic_DNA"/>
</dbReference>
<gene>
    <name evidence="2" type="ORF">GCM10011340_25490</name>
</gene>
<evidence type="ECO:0000313" key="2">
    <source>
        <dbReference type="EMBL" id="GHE68593.1"/>
    </source>
</evidence>
<keyword evidence="3" id="KW-1185">Reference proteome</keyword>
<proteinExistence type="predicted"/>
<dbReference type="InterPro" id="IPR001173">
    <property type="entry name" value="Glyco_trans_2-like"/>
</dbReference>
<dbReference type="Proteomes" id="UP000658258">
    <property type="component" value="Unassembled WGS sequence"/>
</dbReference>
<protein>
    <recommendedName>
        <fullName evidence="1">Glycosyltransferase 2-like domain-containing protein</fullName>
    </recommendedName>
</protein>
<evidence type="ECO:0000313" key="3">
    <source>
        <dbReference type="Proteomes" id="UP000658258"/>
    </source>
</evidence>
<organism evidence="2 3">
    <name type="scientific">Roseivirga thermotolerans</name>
    <dbReference type="NCBI Taxonomy" id="1758176"/>
    <lineage>
        <taxon>Bacteria</taxon>
        <taxon>Pseudomonadati</taxon>
        <taxon>Bacteroidota</taxon>
        <taxon>Cytophagia</taxon>
        <taxon>Cytophagales</taxon>
        <taxon>Roseivirgaceae</taxon>
        <taxon>Roseivirga</taxon>
    </lineage>
</organism>
<dbReference type="Pfam" id="PF00535">
    <property type="entry name" value="Glycos_transf_2"/>
    <property type="match status" value="1"/>
</dbReference>